<protein>
    <submittedName>
        <fullName evidence="2">Uncharacterized protein</fullName>
    </submittedName>
</protein>
<accession>A0A1H6WMM2</accession>
<sequence length="67" mass="7345">MKQFIPFEDDWDVLERLDASRLVPYQVDLPCERGAAQRTVPISPSTVSSSPASAPMRRAVPAGSSRT</sequence>
<gene>
    <name evidence="2" type="ORF">SAMN04487997_2565</name>
</gene>
<reference evidence="2 3" key="1">
    <citation type="submission" date="2016-10" db="EMBL/GenBank/DDBJ databases">
        <authorList>
            <person name="de Groot N.N."/>
        </authorList>
    </citation>
    <scope>NUCLEOTIDE SEQUENCE [LARGE SCALE GENOMIC DNA]</scope>
    <source>
        <strain evidence="2 3">DSM 26515</strain>
    </source>
</reference>
<evidence type="ECO:0000256" key="1">
    <source>
        <dbReference type="SAM" id="MobiDB-lite"/>
    </source>
</evidence>
<evidence type="ECO:0000313" key="3">
    <source>
        <dbReference type="Proteomes" id="UP000199420"/>
    </source>
</evidence>
<name>A0A1H6WMM2_9GAMM</name>
<dbReference type="Proteomes" id="UP000199420">
    <property type="component" value="Unassembled WGS sequence"/>
</dbReference>
<proteinExistence type="predicted"/>
<dbReference type="AlphaFoldDB" id="A0A1H6WMM2"/>
<feature type="region of interest" description="Disordered" evidence="1">
    <location>
        <begin position="36"/>
        <end position="67"/>
    </location>
</feature>
<dbReference type="EMBL" id="FNYC01000005">
    <property type="protein sequence ID" value="SEJ15437.1"/>
    <property type="molecule type" value="Genomic_DNA"/>
</dbReference>
<feature type="compositionally biased region" description="Low complexity" evidence="1">
    <location>
        <begin position="39"/>
        <end position="67"/>
    </location>
</feature>
<evidence type="ECO:0000313" key="2">
    <source>
        <dbReference type="EMBL" id="SEJ15437.1"/>
    </source>
</evidence>
<organism evidence="2 3">
    <name type="scientific">Frateuria terrea</name>
    <dbReference type="NCBI Taxonomy" id="529704"/>
    <lineage>
        <taxon>Bacteria</taxon>
        <taxon>Pseudomonadati</taxon>
        <taxon>Pseudomonadota</taxon>
        <taxon>Gammaproteobacteria</taxon>
        <taxon>Lysobacterales</taxon>
        <taxon>Rhodanobacteraceae</taxon>
        <taxon>Frateuria</taxon>
    </lineage>
</organism>
<keyword evidence="3" id="KW-1185">Reference proteome</keyword>